<sequence length="167" mass="19261">MPVYESVSVWRVLPVLFCRSVSFVSAFSFVLSLSRQCNQRQPCLPHLLWLHPRRLVQRLLWLHPVQPLHPHNPRLVQPLHPRLVQPLHPRLVQPLHPRLVQPLHPRLVQPLHPRLVQPLHPRLVQPLHPRLVQPPLPPRLVACAWSSLPVCPSVFCLCLACASCLIL</sequence>
<keyword evidence="3" id="KW-1185">Reference proteome</keyword>
<protein>
    <submittedName>
        <fullName evidence="2">Uncharacterized protein</fullName>
    </submittedName>
</protein>
<organism evidence="2 3">
    <name type="scientific">Maylandia zebra</name>
    <name type="common">zebra mbuna</name>
    <dbReference type="NCBI Taxonomy" id="106582"/>
    <lineage>
        <taxon>Eukaryota</taxon>
        <taxon>Metazoa</taxon>
        <taxon>Chordata</taxon>
        <taxon>Craniata</taxon>
        <taxon>Vertebrata</taxon>
        <taxon>Euteleostomi</taxon>
        <taxon>Actinopterygii</taxon>
        <taxon>Neopterygii</taxon>
        <taxon>Teleostei</taxon>
        <taxon>Neoteleostei</taxon>
        <taxon>Acanthomorphata</taxon>
        <taxon>Ovalentaria</taxon>
        <taxon>Cichlomorphae</taxon>
        <taxon>Cichliformes</taxon>
        <taxon>Cichlidae</taxon>
        <taxon>African cichlids</taxon>
        <taxon>Pseudocrenilabrinae</taxon>
        <taxon>Haplochromini</taxon>
        <taxon>Maylandia</taxon>
        <taxon>Maylandia zebra complex</taxon>
    </lineage>
</organism>
<evidence type="ECO:0000313" key="3">
    <source>
        <dbReference type="Proteomes" id="UP000265160"/>
    </source>
</evidence>
<dbReference type="Proteomes" id="UP000265160">
    <property type="component" value="LG18"/>
</dbReference>
<keyword evidence="1" id="KW-0472">Membrane</keyword>
<evidence type="ECO:0000313" key="2">
    <source>
        <dbReference type="Ensembl" id="ENSMZEP00005019337.1"/>
    </source>
</evidence>
<dbReference type="STRING" id="106582.ENSMZEP00005019337"/>
<evidence type="ECO:0000256" key="1">
    <source>
        <dbReference type="SAM" id="Phobius"/>
    </source>
</evidence>
<dbReference type="GeneTree" id="ENSGT00940000176922"/>
<reference evidence="2" key="2">
    <citation type="submission" date="2025-08" db="UniProtKB">
        <authorList>
            <consortium name="Ensembl"/>
        </authorList>
    </citation>
    <scope>IDENTIFICATION</scope>
</reference>
<reference evidence="2 3" key="1">
    <citation type="journal article" date="2014" name="Nature">
        <title>The genomic substrate for adaptive radiation in African cichlid fish.</title>
        <authorList>
            <person name="Brawand D."/>
            <person name="Wagner C.E."/>
            <person name="Li Y.I."/>
            <person name="Malinsky M."/>
            <person name="Keller I."/>
            <person name="Fan S."/>
            <person name="Simakov O."/>
            <person name="Ng A.Y."/>
            <person name="Lim Z.W."/>
            <person name="Bezault E."/>
            <person name="Turner-Maier J."/>
            <person name="Johnson J."/>
            <person name="Alcazar R."/>
            <person name="Noh H.J."/>
            <person name="Russell P."/>
            <person name="Aken B."/>
            <person name="Alfoldi J."/>
            <person name="Amemiya C."/>
            <person name="Azzouzi N."/>
            <person name="Baroiller J.F."/>
            <person name="Barloy-Hubler F."/>
            <person name="Berlin A."/>
            <person name="Bloomquist R."/>
            <person name="Carleton K.L."/>
            <person name="Conte M.A."/>
            <person name="D'Cotta H."/>
            <person name="Eshel O."/>
            <person name="Gaffney L."/>
            <person name="Galibert F."/>
            <person name="Gante H.F."/>
            <person name="Gnerre S."/>
            <person name="Greuter L."/>
            <person name="Guyon R."/>
            <person name="Haddad N.S."/>
            <person name="Haerty W."/>
            <person name="Harris R.M."/>
            <person name="Hofmann H.A."/>
            <person name="Hourlier T."/>
            <person name="Hulata G."/>
            <person name="Jaffe D.B."/>
            <person name="Lara M."/>
            <person name="Lee A.P."/>
            <person name="MacCallum I."/>
            <person name="Mwaiko S."/>
            <person name="Nikaido M."/>
            <person name="Nishihara H."/>
            <person name="Ozouf-Costaz C."/>
            <person name="Penman D.J."/>
            <person name="Przybylski D."/>
            <person name="Rakotomanga M."/>
            <person name="Renn S.C.P."/>
            <person name="Ribeiro F.J."/>
            <person name="Ron M."/>
            <person name="Salzburger W."/>
            <person name="Sanchez-Pulido L."/>
            <person name="Santos M.E."/>
            <person name="Searle S."/>
            <person name="Sharpe T."/>
            <person name="Swofford R."/>
            <person name="Tan F.J."/>
            <person name="Williams L."/>
            <person name="Young S."/>
            <person name="Yin S."/>
            <person name="Okada N."/>
            <person name="Kocher T.D."/>
            <person name="Miska E.A."/>
            <person name="Lander E.S."/>
            <person name="Venkatesh B."/>
            <person name="Fernald R.D."/>
            <person name="Meyer A."/>
            <person name="Ponting C.P."/>
            <person name="Streelman J.T."/>
            <person name="Lindblad-Toh K."/>
            <person name="Seehausen O."/>
            <person name="Di Palma F."/>
        </authorList>
    </citation>
    <scope>NUCLEOTIDE SEQUENCE</scope>
</reference>
<keyword evidence="1" id="KW-0812">Transmembrane</keyword>
<proteinExistence type="predicted"/>
<dbReference type="Ensembl" id="ENSMZET00005019963.1">
    <property type="protein sequence ID" value="ENSMZEP00005019337.1"/>
    <property type="gene ID" value="ENSMZEG00005014514.1"/>
</dbReference>
<keyword evidence="1" id="KW-1133">Transmembrane helix</keyword>
<feature type="transmembrane region" description="Helical" evidence="1">
    <location>
        <begin position="12"/>
        <end position="31"/>
    </location>
</feature>
<reference evidence="2" key="3">
    <citation type="submission" date="2025-09" db="UniProtKB">
        <authorList>
            <consortium name="Ensembl"/>
        </authorList>
    </citation>
    <scope>IDENTIFICATION</scope>
</reference>
<accession>A0A3P9CB49</accession>
<name>A0A3P9CB49_9CICH</name>
<dbReference type="AlphaFoldDB" id="A0A3P9CB49"/>